<proteinExistence type="predicted"/>
<reference evidence="2 3" key="1">
    <citation type="submission" date="2024-03" db="EMBL/GenBank/DDBJ databases">
        <authorList>
            <person name="Gkanogiannis A."/>
            <person name="Becerra Lopez-Lavalle L."/>
        </authorList>
    </citation>
    <scope>NUCLEOTIDE SEQUENCE [LARGE SCALE GENOMIC DNA]</scope>
</reference>
<feature type="compositionally biased region" description="Low complexity" evidence="1">
    <location>
        <begin position="25"/>
        <end position="36"/>
    </location>
</feature>
<dbReference type="EMBL" id="OZ021735">
    <property type="protein sequence ID" value="CAK9309337.1"/>
    <property type="molecule type" value="Genomic_DNA"/>
</dbReference>
<organism evidence="2 3">
    <name type="scientific">Citrullus colocynthis</name>
    <name type="common">colocynth</name>
    <dbReference type="NCBI Taxonomy" id="252529"/>
    <lineage>
        <taxon>Eukaryota</taxon>
        <taxon>Viridiplantae</taxon>
        <taxon>Streptophyta</taxon>
        <taxon>Embryophyta</taxon>
        <taxon>Tracheophyta</taxon>
        <taxon>Spermatophyta</taxon>
        <taxon>Magnoliopsida</taxon>
        <taxon>eudicotyledons</taxon>
        <taxon>Gunneridae</taxon>
        <taxon>Pentapetalae</taxon>
        <taxon>rosids</taxon>
        <taxon>fabids</taxon>
        <taxon>Cucurbitales</taxon>
        <taxon>Cucurbitaceae</taxon>
        <taxon>Benincaseae</taxon>
        <taxon>Citrullus</taxon>
    </lineage>
</organism>
<feature type="region of interest" description="Disordered" evidence="1">
    <location>
        <begin position="12"/>
        <end position="36"/>
    </location>
</feature>
<protein>
    <submittedName>
        <fullName evidence="2">Uncharacterized protein</fullName>
    </submittedName>
</protein>
<sequence>MGCPSKLRTLGFLSNEKEMSQPPHATSRLRSTSAAASLQLSPPVRAPLFLPAAGRVSSATGRRRFSVDSPDTCFFW</sequence>
<name>A0ABP0XS08_9ROSI</name>
<evidence type="ECO:0000313" key="2">
    <source>
        <dbReference type="EMBL" id="CAK9309337.1"/>
    </source>
</evidence>
<evidence type="ECO:0000313" key="3">
    <source>
        <dbReference type="Proteomes" id="UP001642487"/>
    </source>
</evidence>
<keyword evidence="3" id="KW-1185">Reference proteome</keyword>
<gene>
    <name evidence="2" type="ORF">CITCOLO1_LOCUS899</name>
</gene>
<feature type="non-terminal residue" evidence="2">
    <location>
        <position position="76"/>
    </location>
</feature>
<dbReference type="Proteomes" id="UP001642487">
    <property type="component" value="Chromosome 1"/>
</dbReference>
<accession>A0ABP0XS08</accession>
<evidence type="ECO:0000256" key="1">
    <source>
        <dbReference type="SAM" id="MobiDB-lite"/>
    </source>
</evidence>